<keyword evidence="1" id="KW-0472">Membrane</keyword>
<organism evidence="2 3">
    <name type="scientific">Parasedimentitalea marina</name>
    <dbReference type="NCBI Taxonomy" id="2483033"/>
    <lineage>
        <taxon>Bacteria</taxon>
        <taxon>Pseudomonadati</taxon>
        <taxon>Pseudomonadota</taxon>
        <taxon>Alphaproteobacteria</taxon>
        <taxon>Rhodobacterales</taxon>
        <taxon>Paracoccaceae</taxon>
        <taxon>Parasedimentitalea</taxon>
    </lineage>
</organism>
<protein>
    <submittedName>
        <fullName evidence="2">Uncharacterized protein</fullName>
    </submittedName>
</protein>
<dbReference type="AlphaFoldDB" id="A0A3T0N4K4"/>
<evidence type="ECO:0000313" key="2">
    <source>
        <dbReference type="EMBL" id="AZV78945.1"/>
    </source>
</evidence>
<feature type="transmembrane region" description="Helical" evidence="1">
    <location>
        <begin position="46"/>
        <end position="68"/>
    </location>
</feature>
<reference evidence="2 3" key="1">
    <citation type="submission" date="2018-10" db="EMBL/GenBank/DDBJ databases">
        <title>Parasedimentitalea marina sp. nov., a psychrophilic bacterium isolated from deep seawater of the New Britain Trench.</title>
        <authorList>
            <person name="Cao J."/>
        </authorList>
    </citation>
    <scope>NUCLEOTIDE SEQUENCE [LARGE SCALE GENOMIC DNA]</scope>
    <source>
        <strain evidence="2 3">W43</strain>
    </source>
</reference>
<gene>
    <name evidence="2" type="ORF">EBB79_14415</name>
</gene>
<dbReference type="EMBL" id="CP033219">
    <property type="protein sequence ID" value="AZV78945.1"/>
    <property type="molecule type" value="Genomic_DNA"/>
</dbReference>
<keyword evidence="1" id="KW-1133">Transmembrane helix</keyword>
<proteinExistence type="predicted"/>
<accession>A0A3T0N4K4</accession>
<keyword evidence="1" id="KW-0812">Transmembrane</keyword>
<dbReference type="OrthoDB" id="7706261at2"/>
<dbReference type="Proteomes" id="UP000283063">
    <property type="component" value="Chromosome"/>
</dbReference>
<evidence type="ECO:0000313" key="3">
    <source>
        <dbReference type="Proteomes" id="UP000283063"/>
    </source>
</evidence>
<sequence length="134" mass="13542">MGLALLAGCSGAPGPSVPYQQGHSMAAAKAAVAECSPHAQKGGNTAVIGSYAAGVVLGGIIVGPLVVYSDQDDIRDSGEAAAVDRCLADLGYTRRNLTAEEIRVLNLTHGARRKVLLDHLVAGGTLETYGGTGV</sequence>
<evidence type="ECO:0000256" key="1">
    <source>
        <dbReference type="SAM" id="Phobius"/>
    </source>
</evidence>
<name>A0A3T0N4K4_9RHOB</name>
<dbReference type="RefSeq" id="WP_127749495.1">
    <property type="nucleotide sequence ID" value="NZ_CP033219.1"/>
</dbReference>
<dbReference type="KEGG" id="sedi:EBB79_14415"/>
<keyword evidence="3" id="KW-1185">Reference proteome</keyword>